<dbReference type="InterPro" id="IPR053714">
    <property type="entry name" value="Iso_Racemase_Enz_sf"/>
</dbReference>
<name>A0A1U7HP64_9CHRO</name>
<evidence type="ECO:0000313" key="2">
    <source>
        <dbReference type="Proteomes" id="UP000185984"/>
    </source>
</evidence>
<dbReference type="STRING" id="247279.NIES1031_13470"/>
<dbReference type="InterPro" id="IPR026286">
    <property type="entry name" value="MaiA/AMDase"/>
</dbReference>
<protein>
    <submittedName>
        <fullName evidence="1">Asp/Glu/hydantoin racemase</fullName>
    </submittedName>
</protein>
<gene>
    <name evidence="1" type="ORF">NIES1031_13470</name>
</gene>
<dbReference type="PANTHER" id="PTHR40267:SF1">
    <property type="entry name" value="BLR3294 PROTEIN"/>
    <property type="match status" value="1"/>
</dbReference>
<dbReference type="AlphaFoldDB" id="A0A1U7HP64"/>
<keyword evidence="2" id="KW-1185">Reference proteome</keyword>
<dbReference type="Pfam" id="PF17645">
    <property type="entry name" value="Amdase"/>
    <property type="match status" value="1"/>
</dbReference>
<dbReference type="RefSeq" id="WP_073549944.1">
    <property type="nucleotide sequence ID" value="NZ_CAWMVK010000002.1"/>
</dbReference>
<dbReference type="Proteomes" id="UP000185984">
    <property type="component" value="Unassembled WGS sequence"/>
</dbReference>
<proteinExistence type="predicted"/>
<comment type="caution">
    <text evidence="1">The sequence shown here is derived from an EMBL/GenBank/DDBJ whole genome shotgun (WGS) entry which is preliminary data.</text>
</comment>
<sequence>MAKRVLLGMLTPSSNTVLEPVTSAMVSSLSEVSAHFGRFRVTEISLQEQALQQFDTTPLVEAAQLLADAKVNAIAWNGTSAGWLGFEADVQLCQQITGVTGIPATTSVLALLEILRDRQITKFGLVTPYLTDVQERIIVNFAEAGFHCIAEQHLNLSVNFDFSEVTADKLTSMIRTVAAEQPQAILTFCTNLRAAPLVDALEKELGIPIYDTVAAAVWKSLCMTSVDSRRVEGWGSLFSHSVGK</sequence>
<dbReference type="PIRSF" id="PIRSF015736">
    <property type="entry name" value="MI"/>
    <property type="match status" value="1"/>
</dbReference>
<dbReference type="EMBL" id="MRCC01000010">
    <property type="protein sequence ID" value="OKH25382.1"/>
    <property type="molecule type" value="Genomic_DNA"/>
</dbReference>
<organism evidence="1 2">
    <name type="scientific">Chroogloeocystis siderophila 5.2 s.c.1</name>
    <dbReference type="NCBI Taxonomy" id="247279"/>
    <lineage>
        <taxon>Bacteria</taxon>
        <taxon>Bacillati</taxon>
        <taxon>Cyanobacteriota</taxon>
        <taxon>Cyanophyceae</taxon>
        <taxon>Oscillatoriophycideae</taxon>
        <taxon>Chroococcales</taxon>
        <taxon>Chroococcaceae</taxon>
        <taxon>Chroogloeocystis</taxon>
    </lineage>
</organism>
<dbReference type="OrthoDB" id="483160at2"/>
<dbReference type="PANTHER" id="PTHR40267">
    <property type="entry name" value="BLR3294 PROTEIN"/>
    <property type="match status" value="1"/>
</dbReference>
<reference evidence="1 2" key="1">
    <citation type="submission" date="2016-11" db="EMBL/GenBank/DDBJ databases">
        <title>Draft Genome Sequences of Nine Cyanobacterial Strains from Diverse Habitats.</title>
        <authorList>
            <person name="Zhu T."/>
            <person name="Hou S."/>
            <person name="Lu X."/>
            <person name="Hess W.R."/>
        </authorList>
    </citation>
    <scope>NUCLEOTIDE SEQUENCE [LARGE SCALE GENOMIC DNA]</scope>
    <source>
        <strain evidence="1 2">5.2 s.c.1</strain>
    </source>
</reference>
<accession>A0A1U7HP64</accession>
<evidence type="ECO:0000313" key="1">
    <source>
        <dbReference type="EMBL" id="OKH25382.1"/>
    </source>
</evidence>
<dbReference type="Gene3D" id="3.40.50.12500">
    <property type="match status" value="1"/>
</dbReference>